<name>A0A7Y9FHL3_9CELL</name>
<gene>
    <name evidence="3" type="ORF">BKA21_002877</name>
    <name evidence="2" type="ORF">Col01nite_34060</name>
</gene>
<keyword evidence="1" id="KW-0732">Signal</keyword>
<evidence type="ECO:0000256" key="1">
    <source>
        <dbReference type="SAM" id="SignalP"/>
    </source>
</evidence>
<dbReference type="Proteomes" id="UP000577956">
    <property type="component" value="Unassembled WGS sequence"/>
</dbReference>
<comment type="caution">
    <text evidence="3">The sequence shown here is derived from an EMBL/GenBank/DDBJ whole genome shotgun (WGS) entry which is preliminary data.</text>
</comment>
<feature type="signal peptide" evidence="1">
    <location>
        <begin position="1"/>
        <end position="24"/>
    </location>
</feature>
<evidence type="ECO:0008006" key="6">
    <source>
        <dbReference type="Google" id="ProtNLM"/>
    </source>
</evidence>
<evidence type="ECO:0000313" key="5">
    <source>
        <dbReference type="Proteomes" id="UP000618382"/>
    </source>
</evidence>
<dbReference type="AlphaFoldDB" id="A0A7Y9FHL3"/>
<reference evidence="2 5" key="2">
    <citation type="submission" date="2021-01" db="EMBL/GenBank/DDBJ databases">
        <title>Whole genome shotgun sequence of Cellulomonas oligotrophica NBRC 109435.</title>
        <authorList>
            <person name="Komaki H."/>
            <person name="Tamura T."/>
        </authorList>
    </citation>
    <scope>NUCLEOTIDE SEQUENCE [LARGE SCALE GENOMIC DNA]</scope>
    <source>
        <strain evidence="2 5">NBRC 109435</strain>
    </source>
</reference>
<keyword evidence="5" id="KW-1185">Reference proteome</keyword>
<dbReference type="RefSeq" id="WP_170209127.1">
    <property type="nucleotide sequence ID" value="NZ_BAABFI010000023.1"/>
</dbReference>
<organism evidence="3 4">
    <name type="scientific">Cellulomonas oligotrophica</name>
    <dbReference type="NCBI Taxonomy" id="931536"/>
    <lineage>
        <taxon>Bacteria</taxon>
        <taxon>Bacillati</taxon>
        <taxon>Actinomycetota</taxon>
        <taxon>Actinomycetes</taxon>
        <taxon>Micrococcales</taxon>
        <taxon>Cellulomonadaceae</taxon>
        <taxon>Cellulomonas</taxon>
    </lineage>
</organism>
<dbReference type="EMBL" id="JACCBK010000001">
    <property type="protein sequence ID" value="NYD87328.1"/>
    <property type="molecule type" value="Genomic_DNA"/>
</dbReference>
<sequence length="55" mass="5192">MRKSLVSFAVAALAVLGAGAPAAASSPATPSSGPSVVAPVTGVVLASPCCKQAIR</sequence>
<feature type="chain" id="PRO_5031308293" description="Chaplin domain-containing protein" evidence="1">
    <location>
        <begin position="25"/>
        <end position="55"/>
    </location>
</feature>
<dbReference type="EMBL" id="BONN01000014">
    <property type="protein sequence ID" value="GIG34247.1"/>
    <property type="molecule type" value="Genomic_DNA"/>
</dbReference>
<protein>
    <recommendedName>
        <fullName evidence="6">Chaplin domain-containing protein</fullName>
    </recommendedName>
</protein>
<evidence type="ECO:0000313" key="3">
    <source>
        <dbReference type="EMBL" id="NYD87328.1"/>
    </source>
</evidence>
<reference evidence="3 4" key="1">
    <citation type="submission" date="2020-07" db="EMBL/GenBank/DDBJ databases">
        <title>Sequencing the genomes of 1000 actinobacteria strains.</title>
        <authorList>
            <person name="Klenk H.-P."/>
        </authorList>
    </citation>
    <scope>NUCLEOTIDE SEQUENCE [LARGE SCALE GENOMIC DNA]</scope>
    <source>
        <strain evidence="3 4">DSM 24482</strain>
    </source>
</reference>
<proteinExistence type="predicted"/>
<accession>A0A7Y9FHL3</accession>
<dbReference type="Proteomes" id="UP000618382">
    <property type="component" value="Unassembled WGS sequence"/>
</dbReference>
<evidence type="ECO:0000313" key="2">
    <source>
        <dbReference type="EMBL" id="GIG34247.1"/>
    </source>
</evidence>
<evidence type="ECO:0000313" key="4">
    <source>
        <dbReference type="Proteomes" id="UP000577956"/>
    </source>
</evidence>